<dbReference type="InterPro" id="IPR005674">
    <property type="entry name" value="CocE/Ser_esterase"/>
</dbReference>
<dbReference type="SUPFAM" id="SSF53474">
    <property type="entry name" value="alpha/beta-Hydrolases"/>
    <property type="match status" value="1"/>
</dbReference>
<dbReference type="Pfam" id="PF02129">
    <property type="entry name" value="Peptidase_S15"/>
    <property type="match status" value="1"/>
</dbReference>
<proteinExistence type="predicted"/>
<dbReference type="SUPFAM" id="SSF49785">
    <property type="entry name" value="Galactose-binding domain-like"/>
    <property type="match status" value="1"/>
</dbReference>
<feature type="signal peptide" evidence="2">
    <location>
        <begin position="1"/>
        <end position="24"/>
    </location>
</feature>
<dbReference type="SMART" id="SM00939">
    <property type="entry name" value="PepX_C"/>
    <property type="match status" value="1"/>
</dbReference>
<gene>
    <name evidence="4" type="ORF">SAMIE_1022720</name>
</gene>
<sequence>MRTTIFTTGALLTMAAWGNGTAVAQPSALTEAPAKSPVFIETRGQKVAMRDGVELSVDIYRPDVQEPLPVIFVLTPYSNDGRLSAGGWDEARWFAERGYAVAIADMRGRFDSDGKWEPFDPKHKTDGYDLVEWLARQSWSNGRVGMKGTSFDGWTQWFTASMAPPSLKAIVPNMAPPDPMWNIPYQQGLMMPWFLDWAAWMSGRTFQVRSKAGYGGFSETRFKDAWKGPYVDINKRRGMLDSPWFEKLIVNNISTSKYFADVSYQGPEGYSKITVPSLNFTGWFDVDQPGSPMNYMGMKRYGATAEARSPRLIIGPWPHGWPVRKVGNVDYGPEALAVDFREETLRWFDHYLKKIDNGVEKDPPVRVFVMGPNIWRNASDWPLPETRWTKYYLASGGNANSLSGDGVLTTQAPRANGSDSYIYDPGKPTLSPWTGGEIEDGAVDARKPESGREVLVYTTPPLTEDTEVIGPIQIKLFAATSARDTDWIVHLVDVHPDGYAALLTEGVMRARYRDPARAGAFNPAALSTIEPGKVYEYTIDFWRATGNLFRKGHRIRIDVQSSYYPYYLRNLNTGADNNGLVDDKDAVVARQKIYHGSRYPSHIVLPVIPSGDAEPR</sequence>
<protein>
    <recommendedName>
        <fullName evidence="3">Xaa-Pro dipeptidyl-peptidase C-terminal domain-containing protein</fullName>
    </recommendedName>
</protein>
<dbReference type="Gene3D" id="3.40.50.1820">
    <property type="entry name" value="alpha/beta hydrolase"/>
    <property type="match status" value="1"/>
</dbReference>
<feature type="chain" id="PRO_5019739937" description="Xaa-Pro dipeptidyl-peptidase C-terminal domain-containing protein" evidence="2">
    <location>
        <begin position="25"/>
        <end position="616"/>
    </location>
</feature>
<name>A0A494W3G7_9SPHN</name>
<dbReference type="EMBL" id="AP018664">
    <property type="protein sequence ID" value="BBD98771.1"/>
    <property type="molecule type" value="Genomic_DNA"/>
</dbReference>
<keyword evidence="2" id="KW-0732">Signal</keyword>
<dbReference type="InterPro" id="IPR008979">
    <property type="entry name" value="Galactose-bd-like_sf"/>
</dbReference>
<evidence type="ECO:0000256" key="1">
    <source>
        <dbReference type="ARBA" id="ARBA00022801"/>
    </source>
</evidence>
<dbReference type="NCBIfam" id="TIGR00976">
    <property type="entry name" value="CocE_NonD"/>
    <property type="match status" value="1"/>
</dbReference>
<dbReference type="AlphaFoldDB" id="A0A494W3G7"/>
<dbReference type="InterPro" id="IPR000383">
    <property type="entry name" value="Xaa-Pro-like_dom"/>
</dbReference>
<dbReference type="KEGG" id="sami:SAMIE_1022720"/>
<evidence type="ECO:0000259" key="3">
    <source>
        <dbReference type="SMART" id="SM00939"/>
    </source>
</evidence>
<organism evidence="4 5">
    <name type="scientific">Sphingobium amiense</name>
    <dbReference type="NCBI Taxonomy" id="135719"/>
    <lineage>
        <taxon>Bacteria</taxon>
        <taxon>Pseudomonadati</taxon>
        <taxon>Pseudomonadota</taxon>
        <taxon>Alphaproteobacteria</taxon>
        <taxon>Sphingomonadales</taxon>
        <taxon>Sphingomonadaceae</taxon>
        <taxon>Sphingobium</taxon>
    </lineage>
</organism>
<reference evidence="4 5" key="1">
    <citation type="submission" date="2018-05" db="EMBL/GenBank/DDBJ databases">
        <title>Complete Genome Sequence of the Nonylphenol-Degrading Bacterium Sphingobium amiense DSM 16289T.</title>
        <authorList>
            <person name="Ootsuka M."/>
            <person name="Nishizawa T."/>
            <person name="Ohta H."/>
        </authorList>
    </citation>
    <scope>NUCLEOTIDE SEQUENCE [LARGE SCALE GENOMIC DNA]</scope>
    <source>
        <strain evidence="4 5">DSM 16289</strain>
    </source>
</reference>
<dbReference type="RefSeq" id="WP_066702551.1">
    <property type="nucleotide sequence ID" value="NZ_AP018664.1"/>
</dbReference>
<dbReference type="Proteomes" id="UP000279959">
    <property type="component" value="Chromosome"/>
</dbReference>
<accession>A0A494W3G7</accession>
<dbReference type="Gene3D" id="1.10.3020.10">
    <property type="entry name" value="alpha-amino acid ester hydrolase ( Helical cap domain)"/>
    <property type="match status" value="1"/>
</dbReference>
<dbReference type="Gene3D" id="2.60.120.260">
    <property type="entry name" value="Galactose-binding domain-like"/>
    <property type="match status" value="1"/>
</dbReference>
<dbReference type="Pfam" id="PF08530">
    <property type="entry name" value="PepX_C"/>
    <property type="match status" value="1"/>
</dbReference>
<keyword evidence="1" id="KW-0378">Hydrolase</keyword>
<evidence type="ECO:0000313" key="5">
    <source>
        <dbReference type="Proteomes" id="UP000279959"/>
    </source>
</evidence>
<dbReference type="InterPro" id="IPR013736">
    <property type="entry name" value="Xaa-Pro_dipept_C"/>
</dbReference>
<feature type="domain" description="Xaa-Pro dipeptidyl-peptidase C-terminal" evidence="3">
    <location>
        <begin position="345"/>
        <end position="604"/>
    </location>
</feature>
<dbReference type="GO" id="GO:0008239">
    <property type="term" value="F:dipeptidyl-peptidase activity"/>
    <property type="evidence" value="ECO:0007669"/>
    <property type="project" value="InterPro"/>
</dbReference>
<evidence type="ECO:0000256" key="2">
    <source>
        <dbReference type="SAM" id="SignalP"/>
    </source>
</evidence>
<evidence type="ECO:0000313" key="4">
    <source>
        <dbReference type="EMBL" id="BBD98771.1"/>
    </source>
</evidence>
<keyword evidence="5" id="KW-1185">Reference proteome</keyword>
<dbReference type="InterPro" id="IPR029058">
    <property type="entry name" value="AB_hydrolase_fold"/>
</dbReference>